<dbReference type="EMBL" id="JAHRIO010083569">
    <property type="protein sequence ID" value="MEQ2186329.1"/>
    <property type="molecule type" value="Genomic_DNA"/>
</dbReference>
<evidence type="ECO:0000256" key="4">
    <source>
        <dbReference type="ARBA" id="ARBA00023180"/>
    </source>
</evidence>
<sequence length="206" mass="22927">MKSLSKAVMSAVAAAVLLLCFVSVSCSVPLACENLLRPLGQPDLHGLEGRRAMIAGSLSHLPLMEPLRRRDSATAEFSSNSGESGISFRRSSRSGDNCHYASYNVTLKGNSFTFKNDNVTTTFVHTSCHDCILLKFDVESEQRQHFYLFSKRRQLEEMEIEEFRAQAQCLNLPPPVVMDPTKDLCPEQHSTNPAAQTENKTETKND</sequence>
<evidence type="ECO:0008006" key="9">
    <source>
        <dbReference type="Google" id="ProtNLM"/>
    </source>
</evidence>
<evidence type="ECO:0000313" key="8">
    <source>
        <dbReference type="Proteomes" id="UP001476798"/>
    </source>
</evidence>
<protein>
    <recommendedName>
        <fullName evidence="9">Apolipoprotein M</fullName>
    </recommendedName>
</protein>
<dbReference type="PANTHER" id="PTHR11967:SF2">
    <property type="entry name" value="ALPHA-1-ACID GLYCOPROTEIN 1"/>
    <property type="match status" value="1"/>
</dbReference>
<dbReference type="InterPro" id="IPR022734">
    <property type="entry name" value="ApoM"/>
</dbReference>
<accession>A0ABV0PS90</accession>
<gene>
    <name evidence="7" type="ORF">GOODEAATRI_027483</name>
</gene>
<comment type="subcellular location">
    <subcellularLocation>
        <location evidence="1">Secreted</location>
    </subcellularLocation>
</comment>
<feature type="chain" id="PRO_5046199295" description="Apolipoprotein M" evidence="6">
    <location>
        <begin position="27"/>
        <end position="206"/>
    </location>
</feature>
<proteinExistence type="predicted"/>
<feature type="signal peptide" evidence="6">
    <location>
        <begin position="1"/>
        <end position="26"/>
    </location>
</feature>
<dbReference type="Proteomes" id="UP001476798">
    <property type="component" value="Unassembled WGS sequence"/>
</dbReference>
<dbReference type="InterPro" id="IPR012674">
    <property type="entry name" value="Calycin"/>
</dbReference>
<evidence type="ECO:0000256" key="2">
    <source>
        <dbReference type="ARBA" id="ARBA00022525"/>
    </source>
</evidence>
<evidence type="ECO:0000256" key="6">
    <source>
        <dbReference type="SAM" id="SignalP"/>
    </source>
</evidence>
<evidence type="ECO:0000313" key="7">
    <source>
        <dbReference type="EMBL" id="MEQ2186329.1"/>
    </source>
</evidence>
<dbReference type="PANTHER" id="PTHR11967">
    <property type="entry name" value="ALPHA-1-ACID GLYCOPROTEIN"/>
    <property type="match status" value="1"/>
</dbReference>
<dbReference type="Pfam" id="PF11032">
    <property type="entry name" value="ApoM"/>
    <property type="match status" value="1"/>
</dbReference>
<reference evidence="7 8" key="1">
    <citation type="submission" date="2021-06" db="EMBL/GenBank/DDBJ databases">
        <authorList>
            <person name="Palmer J.M."/>
        </authorList>
    </citation>
    <scope>NUCLEOTIDE SEQUENCE [LARGE SCALE GENOMIC DNA]</scope>
    <source>
        <strain evidence="7 8">GA_2019</strain>
        <tissue evidence="7">Muscle</tissue>
    </source>
</reference>
<keyword evidence="2" id="KW-0964">Secreted</keyword>
<evidence type="ECO:0000256" key="5">
    <source>
        <dbReference type="SAM" id="MobiDB-lite"/>
    </source>
</evidence>
<organism evidence="7 8">
    <name type="scientific">Goodea atripinnis</name>
    <dbReference type="NCBI Taxonomy" id="208336"/>
    <lineage>
        <taxon>Eukaryota</taxon>
        <taxon>Metazoa</taxon>
        <taxon>Chordata</taxon>
        <taxon>Craniata</taxon>
        <taxon>Vertebrata</taxon>
        <taxon>Euteleostomi</taxon>
        <taxon>Actinopterygii</taxon>
        <taxon>Neopterygii</taxon>
        <taxon>Teleostei</taxon>
        <taxon>Neoteleostei</taxon>
        <taxon>Acanthomorphata</taxon>
        <taxon>Ovalentaria</taxon>
        <taxon>Atherinomorphae</taxon>
        <taxon>Cyprinodontiformes</taxon>
        <taxon>Goodeidae</taxon>
        <taxon>Goodea</taxon>
    </lineage>
</organism>
<feature type="region of interest" description="Disordered" evidence="5">
    <location>
        <begin position="72"/>
        <end position="94"/>
    </location>
</feature>
<feature type="compositionally biased region" description="Polar residues" evidence="5">
    <location>
        <begin position="188"/>
        <end position="198"/>
    </location>
</feature>
<evidence type="ECO:0000256" key="1">
    <source>
        <dbReference type="ARBA" id="ARBA00004613"/>
    </source>
</evidence>
<keyword evidence="3 6" id="KW-0732">Signal</keyword>
<feature type="region of interest" description="Disordered" evidence="5">
    <location>
        <begin position="181"/>
        <end position="206"/>
    </location>
</feature>
<dbReference type="Gene3D" id="2.40.128.20">
    <property type="match status" value="1"/>
</dbReference>
<dbReference type="SUPFAM" id="SSF50814">
    <property type="entry name" value="Lipocalins"/>
    <property type="match status" value="1"/>
</dbReference>
<keyword evidence="4" id="KW-0325">Glycoprotein</keyword>
<name>A0ABV0PS90_9TELE</name>
<dbReference type="PROSITE" id="PS51257">
    <property type="entry name" value="PROKAR_LIPOPROTEIN"/>
    <property type="match status" value="1"/>
</dbReference>
<comment type="caution">
    <text evidence="7">The sequence shown here is derived from an EMBL/GenBank/DDBJ whole genome shotgun (WGS) entry which is preliminary data.</text>
</comment>
<keyword evidence="8" id="KW-1185">Reference proteome</keyword>
<evidence type="ECO:0000256" key="3">
    <source>
        <dbReference type="ARBA" id="ARBA00022729"/>
    </source>
</evidence>